<dbReference type="RefSeq" id="WP_188419723.1">
    <property type="nucleotide sequence ID" value="NZ_BMDP01000001.1"/>
</dbReference>
<gene>
    <name evidence="4" type="ORF">GCM10011430_08620</name>
</gene>
<protein>
    <recommendedName>
        <fullName evidence="3">DUF4124 domain-containing protein</fullName>
    </recommendedName>
</protein>
<dbReference type="EMBL" id="BMDP01000001">
    <property type="protein sequence ID" value="GGI53688.1"/>
    <property type="molecule type" value="Genomic_DNA"/>
</dbReference>
<comment type="caution">
    <text evidence="4">The sequence shown here is derived from an EMBL/GenBank/DDBJ whole genome shotgun (WGS) entry which is preliminary data.</text>
</comment>
<dbReference type="Proteomes" id="UP000627205">
    <property type="component" value="Unassembled WGS sequence"/>
</dbReference>
<feature type="signal peptide" evidence="2">
    <location>
        <begin position="1"/>
        <end position="19"/>
    </location>
</feature>
<name>A0A8J3F8M3_9BURK</name>
<keyword evidence="2" id="KW-0732">Signal</keyword>
<feature type="chain" id="PRO_5035297226" description="DUF4124 domain-containing protein" evidence="2">
    <location>
        <begin position="20"/>
        <end position="172"/>
    </location>
</feature>
<feature type="domain" description="DUF4124" evidence="3">
    <location>
        <begin position="10"/>
        <end position="62"/>
    </location>
</feature>
<evidence type="ECO:0000313" key="5">
    <source>
        <dbReference type="Proteomes" id="UP000627205"/>
    </source>
</evidence>
<reference evidence="4" key="2">
    <citation type="submission" date="2020-09" db="EMBL/GenBank/DDBJ databases">
        <authorList>
            <person name="Sun Q."/>
            <person name="Sedlacek I."/>
        </authorList>
    </citation>
    <scope>NUCLEOTIDE SEQUENCE</scope>
    <source>
        <strain evidence="4">CCM 7664</strain>
    </source>
</reference>
<evidence type="ECO:0000256" key="2">
    <source>
        <dbReference type="SAM" id="SignalP"/>
    </source>
</evidence>
<organism evidence="4 5">
    <name type="scientific">Oxalicibacterium solurbis</name>
    <dbReference type="NCBI Taxonomy" id="69280"/>
    <lineage>
        <taxon>Bacteria</taxon>
        <taxon>Pseudomonadati</taxon>
        <taxon>Pseudomonadota</taxon>
        <taxon>Betaproteobacteria</taxon>
        <taxon>Burkholderiales</taxon>
        <taxon>Oxalobacteraceae</taxon>
        <taxon>Oxalicibacterium</taxon>
    </lineage>
</organism>
<feature type="compositionally biased region" description="Basic and acidic residues" evidence="1">
    <location>
        <begin position="68"/>
        <end position="80"/>
    </location>
</feature>
<keyword evidence="5" id="KW-1185">Reference proteome</keyword>
<dbReference type="AlphaFoldDB" id="A0A8J3F8M3"/>
<proteinExistence type="predicted"/>
<evidence type="ECO:0000256" key="1">
    <source>
        <dbReference type="SAM" id="MobiDB-lite"/>
    </source>
</evidence>
<feature type="region of interest" description="Disordered" evidence="1">
    <location>
        <begin position="53"/>
        <end position="104"/>
    </location>
</feature>
<dbReference type="InterPro" id="IPR025392">
    <property type="entry name" value="DUF4124"/>
</dbReference>
<evidence type="ECO:0000259" key="3">
    <source>
        <dbReference type="Pfam" id="PF13511"/>
    </source>
</evidence>
<dbReference type="Pfam" id="PF13511">
    <property type="entry name" value="DUF4124"/>
    <property type="match status" value="1"/>
</dbReference>
<evidence type="ECO:0000313" key="4">
    <source>
        <dbReference type="EMBL" id="GGI53688.1"/>
    </source>
</evidence>
<reference evidence="4" key="1">
    <citation type="journal article" date="2014" name="Int. J. Syst. Evol. Microbiol.">
        <title>Complete genome sequence of Corynebacterium casei LMG S-19264T (=DSM 44701T), isolated from a smear-ripened cheese.</title>
        <authorList>
            <consortium name="US DOE Joint Genome Institute (JGI-PGF)"/>
            <person name="Walter F."/>
            <person name="Albersmeier A."/>
            <person name="Kalinowski J."/>
            <person name="Ruckert C."/>
        </authorList>
    </citation>
    <scope>NUCLEOTIDE SEQUENCE</scope>
    <source>
        <strain evidence="4">CCM 7664</strain>
    </source>
</reference>
<sequence>MKRSFLLLGLLALGSVAGAADLYRWVDENGRTHVSDIVPTRYHDVATKIDTSASEISESQRQEALARAAREKQLVEERMRASPPPPPPVSARPKSKAAELTPDNGDAECAELIRAYRESQECFAPFMVTRRDGRHHSRGWVRPEAYRYCQRVQSPYAKCGPPSHSPSDFPYP</sequence>
<accession>A0A8J3F8M3</accession>